<feature type="region of interest" description="Disordered" evidence="1">
    <location>
        <begin position="136"/>
        <end position="193"/>
    </location>
</feature>
<sequence length="1487" mass="166647">MNNPNKFPPRPHHQSEDERSSRPLLGFGNNMMPPFPMPPNLANVGSFGMHPHGMHPHGIQPQFAYPLLVNNVGTSTRPHPFGGMANYNMNMGSFQQPGFFNHSAVYSAGISRSTIEQQGAVNMMSTASMIPRKIQHSLRRAKEQRDQKVPQPQTSHAQNLPHHYRQQSQLQQQQLHQTPSTASRSRDNNVLQESTDEVIPLRNWIEKESGGDCQPDNVQKQRGMMLRRTLVAYGMIELLKGARTSSHASTCYELLQACNIDNFLVRVCKGEEESKKGDNADQHFVDKIKGVQMINPPSTLLFLTPFGSSGEVNSEEDGDGMGQFIEVEICPRPLANQAINPLEQLVKEKALIRSAGSLIHELYTQGNPILLLYDFQKSKGASPSDDSGVAEPPLKRIKEHPQYVGGANVHSLFPPSQRGNMETASAGAVDQKASRLPLLELGFSSSLSSLVDELLDCKCTLDVASKDLHLILLDPDSFLVDRYFKPAPDGKVSLRIRKNKLYGRDSESSLITSTFCRVRTSGKSEALLIGGYSGSGKTRLVESVLKYIDGISCHVVSHKSEQSSISVITQALDQLCACIKKSCTEDEYLRINSRLVEAFGSDFSILEKVLPSTKLFYDTTRAKPFIPKHQGIEIQNNSVSYILQLFMRAVSSQERPVVLFIDDLHWCDDTSLEIVHDIVSDTKGSSCVYFIGCFRENGIGSEHPIYQLMENMNMNNIPVQSLGLSGVNRNELNCMTSDALCILPRHCKDLSDIIHSKTKGDPYFALEMLRALVDRGLLQFNFPKRRWTWNQANIMYLDVTSNVLHLLKSKMMSMPNQMQTALKVCSCFGSGVDNLLVGCLSEFEEYSSLRGELDQAVEEGFMEKVGEGYKFVHDRVKEAAYSLIEEKDRNGYHYQVGMVLLRSPNVDDSLVSIMIDQINHGVGESVQSEKDRILIAELNYKAGGTAMAHSGFVKAFSYFETAKSLLPEDHWTSQYYFSIRLFLSLSNAAFACGYGNLADEALNAILREAKCLEDKLDAYYFMNNLLFHRGQAKAAFTKCTEVLSGLGETIPTEMDSKELNDTMKKVMNFFTNISDDELLHYRECDSRLHFYLMQFYQQLGWFAFFGQSPSMQSYLFCRSVEIAIRVGFCKYTAVSMISVAALLCGKFKDISNGYRLGRICLSLLTRFNATSLLPTVYLGFYGMIAFNSEPIMHCADQLHMGFQIGMSVGEPTIALLNGLHYIQKSFVGGRNLVALSKEIDYQLEISETHDDNRSKRFLGLFKETLCQIIDKNKARADTTTLSEGAGALDEEMKIEGFSEVVFFHRVIQSYWLGYADRCHYFAQKSAPGEAAVGRLLKLIASFYHGLAALQILRKKKSKVEMKEIARASLKALTAASDLSPINFKNKAELLEAELHRTEVVLRGNEEEKMHARKMYAKSVCSAEAAKFDHEKALALELAAHFYEENGELSNALRNFSEAKLHYTLWGSKVRVAQIEVAIARTETRLTR</sequence>
<dbReference type="Pfam" id="PF13191">
    <property type="entry name" value="AAA_16"/>
    <property type="match status" value="1"/>
</dbReference>
<dbReference type="Gene3D" id="3.40.50.300">
    <property type="entry name" value="P-loop containing nucleotide triphosphate hydrolases"/>
    <property type="match status" value="1"/>
</dbReference>
<dbReference type="InterPro" id="IPR027417">
    <property type="entry name" value="P-loop_NTPase"/>
</dbReference>
<feature type="domain" description="Orc1-like AAA ATPase" evidence="2">
    <location>
        <begin position="500"/>
        <end position="680"/>
    </location>
</feature>
<dbReference type="PANTHER" id="PTHR43642:SF1">
    <property type="entry name" value="HYBRID SIGNAL TRANSDUCTION HISTIDINE KINASE G"/>
    <property type="match status" value="1"/>
</dbReference>
<evidence type="ECO:0000256" key="1">
    <source>
        <dbReference type="SAM" id="MobiDB-lite"/>
    </source>
</evidence>
<reference evidence="3" key="1">
    <citation type="submission" date="2023-06" db="EMBL/GenBank/DDBJ databases">
        <title>Survivors Of The Sea: Transcriptome response of Skeletonema marinoi to long-term dormancy.</title>
        <authorList>
            <person name="Pinder M.I.M."/>
            <person name="Kourtchenko O."/>
            <person name="Robertson E.K."/>
            <person name="Larsson T."/>
            <person name="Maumus F."/>
            <person name="Osuna-Cruz C.M."/>
            <person name="Vancaester E."/>
            <person name="Stenow R."/>
            <person name="Vandepoele K."/>
            <person name="Ploug H."/>
            <person name="Bruchert V."/>
            <person name="Godhe A."/>
            <person name="Topel M."/>
        </authorList>
    </citation>
    <scope>NUCLEOTIDE SEQUENCE</scope>
    <source>
        <strain evidence="3">R05AC</strain>
    </source>
</reference>
<feature type="compositionally biased region" description="Low complexity" evidence="1">
    <location>
        <begin position="166"/>
        <end position="177"/>
    </location>
</feature>
<gene>
    <name evidence="3" type="ORF">QTG54_001818</name>
</gene>
<organism evidence="3 4">
    <name type="scientific">Skeletonema marinoi</name>
    <dbReference type="NCBI Taxonomy" id="267567"/>
    <lineage>
        <taxon>Eukaryota</taxon>
        <taxon>Sar</taxon>
        <taxon>Stramenopiles</taxon>
        <taxon>Ochrophyta</taxon>
        <taxon>Bacillariophyta</taxon>
        <taxon>Coscinodiscophyceae</taxon>
        <taxon>Thalassiosirophycidae</taxon>
        <taxon>Thalassiosirales</taxon>
        <taxon>Skeletonemataceae</taxon>
        <taxon>Skeletonema</taxon>
        <taxon>Skeletonema marinoi-dohrnii complex</taxon>
    </lineage>
</organism>
<evidence type="ECO:0000313" key="3">
    <source>
        <dbReference type="EMBL" id="KAK1747855.1"/>
    </source>
</evidence>
<protein>
    <submittedName>
        <fullName evidence="3">ATPase</fullName>
    </submittedName>
</protein>
<dbReference type="SUPFAM" id="SSF52540">
    <property type="entry name" value="P-loop containing nucleoside triphosphate hydrolases"/>
    <property type="match status" value="1"/>
</dbReference>
<accession>A0AAD9DJC6</accession>
<feature type="region of interest" description="Disordered" evidence="1">
    <location>
        <begin position="1"/>
        <end position="31"/>
    </location>
</feature>
<comment type="caution">
    <text evidence="3">The sequence shown here is derived from an EMBL/GenBank/DDBJ whole genome shotgun (WGS) entry which is preliminary data.</text>
</comment>
<dbReference type="Proteomes" id="UP001224775">
    <property type="component" value="Unassembled WGS sequence"/>
</dbReference>
<dbReference type="PANTHER" id="PTHR43642">
    <property type="entry name" value="HYBRID SIGNAL TRANSDUCTION HISTIDINE KINASE G"/>
    <property type="match status" value="1"/>
</dbReference>
<name>A0AAD9DJC6_9STRA</name>
<proteinExistence type="predicted"/>
<dbReference type="InterPro" id="IPR053159">
    <property type="entry name" value="Hybrid_Histidine_Kinase"/>
</dbReference>
<feature type="compositionally biased region" description="Polar residues" evidence="1">
    <location>
        <begin position="178"/>
        <end position="193"/>
    </location>
</feature>
<evidence type="ECO:0000259" key="2">
    <source>
        <dbReference type="Pfam" id="PF13191"/>
    </source>
</evidence>
<dbReference type="InterPro" id="IPR041664">
    <property type="entry name" value="AAA_16"/>
</dbReference>
<evidence type="ECO:0000313" key="4">
    <source>
        <dbReference type="Proteomes" id="UP001224775"/>
    </source>
</evidence>
<dbReference type="EMBL" id="JATAAI010000002">
    <property type="protein sequence ID" value="KAK1747855.1"/>
    <property type="molecule type" value="Genomic_DNA"/>
</dbReference>
<keyword evidence="4" id="KW-1185">Reference proteome</keyword>